<sequence>MVKISIQNVQFPILMKPELFFYLYQDQPTVLIYISDLTKPSKQQKLPILSETKQRIRQQLENIKQIQQYYMVYIIRKNIKQMDSKENKMKQNLQQNFNSSLLKNQC</sequence>
<name>A0A8S1U7J6_PAROT</name>
<keyword evidence="3" id="KW-1185">Reference proteome</keyword>
<reference evidence="2" key="1">
    <citation type="submission" date="2021-01" db="EMBL/GenBank/DDBJ databases">
        <authorList>
            <consortium name="Genoscope - CEA"/>
            <person name="William W."/>
        </authorList>
    </citation>
    <scope>NUCLEOTIDE SEQUENCE</scope>
</reference>
<dbReference type="EMBL" id="CAJJDP010000038">
    <property type="protein sequence ID" value="CAD8160678.1"/>
    <property type="molecule type" value="Genomic_DNA"/>
</dbReference>
<protein>
    <submittedName>
        <fullName evidence="2">Uncharacterized protein</fullName>
    </submittedName>
</protein>
<evidence type="ECO:0000256" key="1">
    <source>
        <dbReference type="SAM" id="MobiDB-lite"/>
    </source>
</evidence>
<dbReference type="Proteomes" id="UP000683925">
    <property type="component" value="Unassembled WGS sequence"/>
</dbReference>
<evidence type="ECO:0000313" key="2">
    <source>
        <dbReference type="EMBL" id="CAD8160678.1"/>
    </source>
</evidence>
<proteinExistence type="predicted"/>
<feature type="compositionally biased region" description="Polar residues" evidence="1">
    <location>
        <begin position="90"/>
        <end position="106"/>
    </location>
</feature>
<evidence type="ECO:0000313" key="3">
    <source>
        <dbReference type="Proteomes" id="UP000683925"/>
    </source>
</evidence>
<dbReference type="AlphaFoldDB" id="A0A8S1U7J6"/>
<gene>
    <name evidence="2" type="ORF">POCTA_138.1.T0380308</name>
</gene>
<feature type="region of interest" description="Disordered" evidence="1">
    <location>
        <begin position="86"/>
        <end position="106"/>
    </location>
</feature>
<organism evidence="2 3">
    <name type="scientific">Paramecium octaurelia</name>
    <dbReference type="NCBI Taxonomy" id="43137"/>
    <lineage>
        <taxon>Eukaryota</taxon>
        <taxon>Sar</taxon>
        <taxon>Alveolata</taxon>
        <taxon>Ciliophora</taxon>
        <taxon>Intramacronucleata</taxon>
        <taxon>Oligohymenophorea</taxon>
        <taxon>Peniculida</taxon>
        <taxon>Parameciidae</taxon>
        <taxon>Paramecium</taxon>
    </lineage>
</organism>
<accession>A0A8S1U7J6</accession>
<comment type="caution">
    <text evidence="2">The sequence shown here is derived from an EMBL/GenBank/DDBJ whole genome shotgun (WGS) entry which is preliminary data.</text>
</comment>